<feature type="region of interest" description="Disordered" evidence="1">
    <location>
        <begin position="1"/>
        <end position="20"/>
    </location>
</feature>
<gene>
    <name evidence="2" type="ORF">EV386_2566</name>
</gene>
<evidence type="ECO:0000313" key="2">
    <source>
        <dbReference type="EMBL" id="RZS62241.1"/>
    </source>
</evidence>
<accession>A0A4Q7M4E7</accession>
<dbReference type="EMBL" id="SGWX01000001">
    <property type="protein sequence ID" value="RZS62241.1"/>
    <property type="molecule type" value="Genomic_DNA"/>
</dbReference>
<sequence length="202" mass="21410">MRRPRSNTPTATGLPAAPAAPAGGLDLEALSLPGCEADAAARPAARPDPFGLIYRFWSADQPSKPVRSWAHLLQLLGLLGRDGAHAFLVVDQVDGPLAAQAVGDAGADRLLCEVLFQADSVDQYTAAYTDRAPDDVFVSTGFDPGRGLARGGVEMTSVDRLGVLRLTADRALSVLDTARTFRAWFQDGQAPEGIRLDNELVT</sequence>
<name>A0A4Q7M4E7_9MICO</name>
<keyword evidence="3" id="KW-1185">Reference proteome</keyword>
<dbReference type="AlphaFoldDB" id="A0A4Q7M4E7"/>
<reference evidence="2 3" key="1">
    <citation type="submission" date="2019-02" db="EMBL/GenBank/DDBJ databases">
        <title>Sequencing the genomes of 1000 actinobacteria strains.</title>
        <authorList>
            <person name="Klenk H.-P."/>
        </authorList>
    </citation>
    <scope>NUCLEOTIDE SEQUENCE [LARGE SCALE GENOMIC DNA]</scope>
    <source>
        <strain evidence="2 3">DSM 16932</strain>
    </source>
</reference>
<evidence type="ECO:0000256" key="1">
    <source>
        <dbReference type="SAM" id="MobiDB-lite"/>
    </source>
</evidence>
<organism evidence="2 3">
    <name type="scientific">Xylanimonas ulmi</name>
    <dbReference type="NCBI Taxonomy" id="228973"/>
    <lineage>
        <taxon>Bacteria</taxon>
        <taxon>Bacillati</taxon>
        <taxon>Actinomycetota</taxon>
        <taxon>Actinomycetes</taxon>
        <taxon>Micrococcales</taxon>
        <taxon>Promicromonosporaceae</taxon>
        <taxon>Xylanimonas</taxon>
    </lineage>
</organism>
<comment type="caution">
    <text evidence="2">The sequence shown here is derived from an EMBL/GenBank/DDBJ whole genome shotgun (WGS) entry which is preliminary data.</text>
</comment>
<dbReference type="Proteomes" id="UP000293852">
    <property type="component" value="Unassembled WGS sequence"/>
</dbReference>
<feature type="compositionally biased region" description="Low complexity" evidence="1">
    <location>
        <begin position="8"/>
        <end position="20"/>
    </location>
</feature>
<protein>
    <submittedName>
        <fullName evidence="2">Uncharacterized protein</fullName>
    </submittedName>
</protein>
<dbReference type="RefSeq" id="WP_130415539.1">
    <property type="nucleotide sequence ID" value="NZ_SGWX01000001.1"/>
</dbReference>
<proteinExistence type="predicted"/>
<evidence type="ECO:0000313" key="3">
    <source>
        <dbReference type="Proteomes" id="UP000293852"/>
    </source>
</evidence>